<comment type="caution">
    <text evidence="7">The sequence shown here is derived from an EMBL/GenBank/DDBJ whole genome shotgun (WGS) entry which is preliminary data.</text>
</comment>
<dbReference type="GO" id="GO:0016787">
    <property type="term" value="F:hydrolase activity"/>
    <property type="evidence" value="ECO:0007669"/>
    <property type="project" value="UniProtKB-KW"/>
</dbReference>
<dbReference type="RefSeq" id="XP_067819304.1">
    <property type="nucleotide sequence ID" value="XM_067967273.1"/>
</dbReference>
<evidence type="ECO:0000256" key="2">
    <source>
        <dbReference type="ARBA" id="ARBA00022801"/>
    </source>
</evidence>
<gene>
    <name evidence="7" type="ORF">CCR75_009231</name>
</gene>
<proteinExistence type="inferred from homology"/>
<dbReference type="GeneID" id="94352944"/>
<dbReference type="PANTHER" id="PTHR43603">
    <property type="entry name" value="COBW DOMAIN-CONTAINING PROTEIN DDB_G0274527"/>
    <property type="match status" value="1"/>
</dbReference>
<feature type="domain" description="CobW C-terminal" evidence="6">
    <location>
        <begin position="280"/>
        <end position="378"/>
    </location>
</feature>
<comment type="similarity">
    <text evidence="4">Belongs to the SIMIBI class G3E GTPase family. ZNG1 subfamily.</text>
</comment>
<organism evidence="7 8">
    <name type="scientific">Bremia lactucae</name>
    <name type="common">Lettuce downy mildew</name>
    <dbReference type="NCBI Taxonomy" id="4779"/>
    <lineage>
        <taxon>Eukaryota</taxon>
        <taxon>Sar</taxon>
        <taxon>Stramenopiles</taxon>
        <taxon>Oomycota</taxon>
        <taxon>Peronosporomycetes</taxon>
        <taxon>Peronosporales</taxon>
        <taxon>Peronosporaceae</taxon>
        <taxon>Bremia</taxon>
    </lineage>
</organism>
<evidence type="ECO:0000313" key="8">
    <source>
        <dbReference type="Proteomes" id="UP000294530"/>
    </source>
</evidence>
<dbReference type="Proteomes" id="UP000294530">
    <property type="component" value="Unassembled WGS sequence"/>
</dbReference>
<keyword evidence="1" id="KW-0547">Nucleotide-binding</keyword>
<dbReference type="SUPFAM" id="SSF52540">
    <property type="entry name" value="P-loop containing nucleoside triphosphate hydrolases"/>
    <property type="match status" value="1"/>
</dbReference>
<dbReference type="KEGG" id="blac:94352944"/>
<dbReference type="SMART" id="SM00833">
    <property type="entry name" value="CobW_C"/>
    <property type="match status" value="1"/>
</dbReference>
<dbReference type="EMBL" id="SHOA02000007">
    <property type="protein sequence ID" value="TDH69805.1"/>
    <property type="molecule type" value="Genomic_DNA"/>
</dbReference>
<dbReference type="InterPro" id="IPR051927">
    <property type="entry name" value="Zn_Chap_cDPG_Synth"/>
</dbReference>
<keyword evidence="2" id="KW-0378">Hydrolase</keyword>
<dbReference type="CDD" id="cd03112">
    <property type="entry name" value="CobW-like"/>
    <property type="match status" value="1"/>
</dbReference>
<dbReference type="Gene3D" id="3.30.1220.10">
    <property type="entry name" value="CobW-like, C-terminal domain"/>
    <property type="match status" value="1"/>
</dbReference>
<reference evidence="7 8" key="1">
    <citation type="journal article" date="2021" name="Genome Biol.">
        <title>AFLAP: assembly-free linkage analysis pipeline using k-mers from genome sequencing data.</title>
        <authorList>
            <person name="Fletcher K."/>
            <person name="Zhang L."/>
            <person name="Gil J."/>
            <person name="Han R."/>
            <person name="Cavanaugh K."/>
            <person name="Michelmore R."/>
        </authorList>
    </citation>
    <scope>NUCLEOTIDE SEQUENCE [LARGE SCALE GENOMIC DNA]</scope>
    <source>
        <strain evidence="7 8">SF5</strain>
    </source>
</reference>
<dbReference type="AlphaFoldDB" id="A0A976FNC9"/>
<evidence type="ECO:0000313" key="7">
    <source>
        <dbReference type="EMBL" id="TDH69805.1"/>
    </source>
</evidence>
<dbReference type="InterPro" id="IPR036627">
    <property type="entry name" value="CobW-likC_sf"/>
</dbReference>
<protein>
    <recommendedName>
        <fullName evidence="6">CobW C-terminal domain-containing protein</fullName>
    </recommendedName>
</protein>
<accession>A0A976FNC9</accession>
<dbReference type="GO" id="GO:0000166">
    <property type="term" value="F:nucleotide binding"/>
    <property type="evidence" value="ECO:0007669"/>
    <property type="project" value="UniProtKB-KW"/>
</dbReference>
<evidence type="ECO:0000259" key="6">
    <source>
        <dbReference type="SMART" id="SM00833"/>
    </source>
</evidence>
<dbReference type="Pfam" id="PF02492">
    <property type="entry name" value="cobW"/>
    <property type="match status" value="1"/>
</dbReference>
<evidence type="ECO:0000256" key="3">
    <source>
        <dbReference type="ARBA" id="ARBA00023186"/>
    </source>
</evidence>
<keyword evidence="3" id="KW-0143">Chaperone</keyword>
<dbReference type="SUPFAM" id="SSF90002">
    <property type="entry name" value="Hypothetical protein YjiA, C-terminal domain"/>
    <property type="match status" value="1"/>
</dbReference>
<dbReference type="OrthoDB" id="272672at2759"/>
<dbReference type="Gene3D" id="3.40.50.300">
    <property type="entry name" value="P-loop containing nucleotide triphosphate hydrolases"/>
    <property type="match status" value="1"/>
</dbReference>
<name>A0A976FNC9_BRELC</name>
<dbReference type="InterPro" id="IPR027417">
    <property type="entry name" value="P-loop_NTPase"/>
</dbReference>
<dbReference type="InterPro" id="IPR003495">
    <property type="entry name" value="CobW/HypB/UreG_nucleotide-bd"/>
</dbReference>
<keyword evidence="8" id="KW-1185">Reference proteome</keyword>
<evidence type="ECO:0000256" key="5">
    <source>
        <dbReference type="ARBA" id="ARBA00049117"/>
    </source>
</evidence>
<evidence type="ECO:0000256" key="4">
    <source>
        <dbReference type="ARBA" id="ARBA00034320"/>
    </source>
</evidence>
<sequence length="518" mass="56780">MATESSRLNLCLNAERQLLARNAPQRHLPVTIVTGFLGAGKTSLLRHILQCKLNLNIACAISDLAAINVDALLLSNQLEGPGHKLFELSADPNGSVKEFRDAVWQVLKAEDDLGFVDYVVVETSGTTDPSRLIAAVEETWGSMTRARLDTVVTVVDGDAVASDVMQGRALCEVAIQQLRCADVVLLNKSDLLNEYQRAVARHEIEKHAPRARVYETDHARVYLPHVLDIAPPDDALITGVSHESVPLRWNTGQSTPTESLRKLTRSAVSSDARVFVAPTFSSVALEQTEPMALGAIHLWLERSLPEGTLRAKGVLYVAELPRFRFEVHWSGNRRLHVENTGEWVGTPQTQFVVIGSNQYSTESGFDKAQVVEKLETCLATIASLSKKEIEENRTASAARLATDERFETLGLFSEVTTIAFQLVCPVSALDETMLRHHHHVNTNELTKRLVREVNASGGGSLLLYMSLASSDGEHQDTYAVASSVGPASVLSMWKDLDLRAQSIVDEVKQKLAGCLCGF</sequence>
<dbReference type="Pfam" id="PF07683">
    <property type="entry name" value="CobW_C"/>
    <property type="match status" value="1"/>
</dbReference>
<dbReference type="PANTHER" id="PTHR43603:SF1">
    <property type="entry name" value="ZINC-REGULATED GTPASE METALLOPROTEIN ACTIVATOR 1"/>
    <property type="match status" value="1"/>
</dbReference>
<comment type="catalytic activity">
    <reaction evidence="5">
        <text>GTP + H2O = GDP + phosphate + H(+)</text>
        <dbReference type="Rhea" id="RHEA:19669"/>
        <dbReference type="ChEBI" id="CHEBI:15377"/>
        <dbReference type="ChEBI" id="CHEBI:15378"/>
        <dbReference type="ChEBI" id="CHEBI:37565"/>
        <dbReference type="ChEBI" id="CHEBI:43474"/>
        <dbReference type="ChEBI" id="CHEBI:58189"/>
    </reaction>
    <physiologicalReaction direction="left-to-right" evidence="5">
        <dbReference type="Rhea" id="RHEA:19670"/>
    </physiologicalReaction>
</comment>
<evidence type="ECO:0000256" key="1">
    <source>
        <dbReference type="ARBA" id="ARBA00022741"/>
    </source>
</evidence>
<dbReference type="InterPro" id="IPR011629">
    <property type="entry name" value="CobW-like_C"/>
</dbReference>